<dbReference type="Gene3D" id="3.40.30.10">
    <property type="entry name" value="Glutaredoxin"/>
    <property type="match status" value="1"/>
</dbReference>
<dbReference type="AlphaFoldDB" id="A0A084GDW7"/>
<dbReference type="SUPFAM" id="SSF52833">
    <property type="entry name" value="Thioredoxin-like"/>
    <property type="match status" value="1"/>
</dbReference>
<dbReference type="KEGG" id="sapo:SAPIO_CDS1859"/>
<evidence type="ECO:0008006" key="3">
    <source>
        <dbReference type="Google" id="ProtNLM"/>
    </source>
</evidence>
<name>A0A084GDW7_PSEDA</name>
<organism evidence="1 2">
    <name type="scientific">Pseudallescheria apiosperma</name>
    <name type="common">Scedosporium apiospermum</name>
    <dbReference type="NCBI Taxonomy" id="563466"/>
    <lineage>
        <taxon>Eukaryota</taxon>
        <taxon>Fungi</taxon>
        <taxon>Dikarya</taxon>
        <taxon>Ascomycota</taxon>
        <taxon>Pezizomycotina</taxon>
        <taxon>Sordariomycetes</taxon>
        <taxon>Hypocreomycetidae</taxon>
        <taxon>Microascales</taxon>
        <taxon>Microascaceae</taxon>
        <taxon>Scedosporium</taxon>
    </lineage>
</organism>
<dbReference type="OrthoDB" id="3503208at2759"/>
<evidence type="ECO:0000313" key="2">
    <source>
        <dbReference type="Proteomes" id="UP000028545"/>
    </source>
</evidence>
<protein>
    <recommendedName>
        <fullName evidence="3">DUF899-domain-containing protein</fullName>
    </recommendedName>
</protein>
<gene>
    <name evidence="1" type="ORF">SAPIO_CDS1859</name>
</gene>
<dbReference type="RefSeq" id="XP_016645328.1">
    <property type="nucleotide sequence ID" value="XM_016785031.1"/>
</dbReference>
<accession>A0A084GDW7</accession>
<comment type="caution">
    <text evidence="1">The sequence shown here is derived from an EMBL/GenBank/DDBJ whole genome shotgun (WGS) entry which is preliminary data.</text>
</comment>
<dbReference type="HOGENOM" id="CLU_066898_2_0_1"/>
<dbReference type="EMBL" id="JOWA01000077">
    <property type="protein sequence ID" value="KEZ45529.1"/>
    <property type="molecule type" value="Genomic_DNA"/>
</dbReference>
<dbReference type="VEuPathDB" id="FungiDB:SAPIO_CDS1859"/>
<proteinExistence type="predicted"/>
<dbReference type="GeneID" id="27720931"/>
<reference evidence="1 2" key="1">
    <citation type="journal article" date="2014" name="Genome Announc.">
        <title>Draft genome sequence of the pathogenic fungus Scedosporium apiospermum.</title>
        <authorList>
            <person name="Vandeputte P."/>
            <person name="Ghamrawi S."/>
            <person name="Rechenmann M."/>
            <person name="Iltis A."/>
            <person name="Giraud S."/>
            <person name="Fleury M."/>
            <person name="Thornton C."/>
            <person name="Delhaes L."/>
            <person name="Meyer W."/>
            <person name="Papon N."/>
            <person name="Bouchara J.P."/>
        </authorList>
    </citation>
    <scope>NUCLEOTIDE SEQUENCE [LARGE SCALE GENOMIC DNA]</scope>
    <source>
        <strain evidence="1 2">IHEM 14462</strain>
    </source>
</reference>
<sequence length="239" mass="27111">MSLKVGTYSEWLEARKALLKKEKELVKLSDELAAERRQLPLVKVDKNYTFKGPNGSTPSLSDLFGDKQQLIVYHFMFGPDAERGCGGCAFLGEHIPDLRHLRSRNTAMVCVSRGPFEKLDAWKKKIGWEFPWYSSEGSDFNYDFHATLDEEVAPVEYNFASKEELVGKGQTWLKGEMPGLSVFFKKDGEIYHTYSSYARGLDKLLVTLQLLDMTPLGRQDVGKEGPAGFKLKYEYEEGA</sequence>
<evidence type="ECO:0000313" key="1">
    <source>
        <dbReference type="EMBL" id="KEZ45529.1"/>
    </source>
</evidence>
<keyword evidence="2" id="KW-1185">Reference proteome</keyword>
<dbReference type="Pfam" id="PF05988">
    <property type="entry name" value="DUF899"/>
    <property type="match status" value="1"/>
</dbReference>
<dbReference type="OMA" id="YHFMLGP"/>
<dbReference type="Proteomes" id="UP000028545">
    <property type="component" value="Unassembled WGS sequence"/>
</dbReference>
<dbReference type="InterPro" id="IPR036249">
    <property type="entry name" value="Thioredoxin-like_sf"/>
</dbReference>
<dbReference type="InterPro" id="IPR010296">
    <property type="entry name" value="DUF899_thioredox"/>
</dbReference>